<protein>
    <submittedName>
        <fullName evidence="1">Uncharacterized protein</fullName>
    </submittedName>
</protein>
<dbReference type="KEGG" id="xdo:XDD1_1640"/>
<dbReference type="EMBL" id="FO704550">
    <property type="protein sequence ID" value="CDG17339.1"/>
    <property type="molecule type" value="Genomic_DNA"/>
</dbReference>
<proteinExistence type="predicted"/>
<organism evidence="1 2">
    <name type="scientific">Xenorhabdus doucetiae</name>
    <dbReference type="NCBI Taxonomy" id="351671"/>
    <lineage>
        <taxon>Bacteria</taxon>
        <taxon>Pseudomonadati</taxon>
        <taxon>Pseudomonadota</taxon>
        <taxon>Gammaproteobacteria</taxon>
        <taxon>Enterobacterales</taxon>
        <taxon>Morganellaceae</taxon>
        <taxon>Xenorhabdus</taxon>
    </lineage>
</organism>
<sequence length="30" mass="3229">MIGLVTLATMPVAITVIRKELQSRGIESNS</sequence>
<dbReference type="HOGENOM" id="CLU_3406151_0_0_6"/>
<dbReference type="Proteomes" id="UP000032721">
    <property type="component" value="Chromosome"/>
</dbReference>
<gene>
    <name evidence="1" type="ORF">XDD1_1640</name>
</gene>
<evidence type="ECO:0000313" key="2">
    <source>
        <dbReference type="Proteomes" id="UP000032721"/>
    </source>
</evidence>
<evidence type="ECO:0000313" key="1">
    <source>
        <dbReference type="EMBL" id="CDG17339.1"/>
    </source>
</evidence>
<dbReference type="AlphaFoldDB" id="A0A068QRD9"/>
<accession>A0A068QRD9</accession>
<name>A0A068QRD9_9GAMM</name>
<reference evidence="1 2" key="1">
    <citation type="submission" date="2013-07" db="EMBL/GenBank/DDBJ databases">
        <authorList>
            <person name="Genoscope - CEA"/>
        </authorList>
    </citation>
    <scope>NUCLEOTIDE SEQUENCE [LARGE SCALE GENOMIC DNA]</scope>
    <source>
        <strain evidence="2">FRM16 / DSM 17909</strain>
    </source>
</reference>